<dbReference type="GO" id="GO:0044550">
    <property type="term" value="P:secondary metabolite biosynthetic process"/>
    <property type="evidence" value="ECO:0007669"/>
    <property type="project" value="TreeGrafter"/>
</dbReference>
<dbReference type="Gene3D" id="1.10.1200.10">
    <property type="entry name" value="ACP-like"/>
    <property type="match status" value="1"/>
</dbReference>
<sequence>MGKGFSAISAVDHLGRIARKYPDKLAISDGDLRLTYRALTEAVTRLALLIAAAVPAGQSVGLLLGNCGWYPVAMLAGMAAGRVSVPLNPRDPPRRILDIARDAGLPAIIGLGADGFAAWPERPDLRWIDVAGALHAGDPQPAATLPDAVSVDAPAVVLYTSGSTGRPKGIVNSQRSLLQRVQQYVDAAHINSEDVFLPLSGAATIAGCREVLTALLVGATLHLADVEAVGLRAIRRQFRSCGVTIVYLVPALLRALMTASDDDDFGSLRVVRIGGEKILWTDIALVRKVVSRSCFIQISYSSTETTGSHWFVPVDYPELAACVPAGYLLPGISFAVVDDDGAPVRSGQSGELLIKSMHVTLGYWENGQIVPMTTDRDDPRQRVFSTGDLVQLDERGLLQIVGRKDRQIKINGRRVEPAELEIVLRRARQARDAVAVVTAASELVAFVVPEETAGPDLGPALRDIVRRALPPSLHPTRLHLVAEIPRLAGGKVDTARLRDLDQAMRGTAEPAERADAGTPLNLEQAVEVTWKRILGRADVAGRWDEAGGDSLKLLQCVMEIETLLGRELDLEAFTTDMTAADMIAAVADGQDASPGADRQTGAPPVLFMLPGSVGYGPSLAAFGAGMGRVARVTPIRYPDLVAILDGRGTIAAMTEAALRQINLAQPRGDVRLLGYSLGGAVAFEVAARLLAAGRPVKFLGILDTNVGGAAHHLREAVARTVQRIGAHRVSVYRTACRSVAKAAARLGWERHLAGLLEREWLKHLPDTRFLLRLELEEVLRMRAMGDWLALSKSCLPIKGTLFRCNRPGVPFDLGWGRLFADVDVIAIAGGHLDLVVEPHLAVNRPLVEGAVAATYA</sequence>
<dbReference type="InterPro" id="IPR000873">
    <property type="entry name" value="AMP-dep_synth/lig_dom"/>
</dbReference>
<dbReference type="RefSeq" id="WP_136963829.1">
    <property type="nucleotide sequence ID" value="NZ_CP039690.1"/>
</dbReference>
<feature type="domain" description="Carrier" evidence="2">
    <location>
        <begin position="527"/>
        <end position="586"/>
    </location>
</feature>
<evidence type="ECO:0000259" key="1">
    <source>
        <dbReference type="Pfam" id="PF00501"/>
    </source>
</evidence>
<dbReference type="InterPro" id="IPR042099">
    <property type="entry name" value="ANL_N_sf"/>
</dbReference>
<accession>A0A4D7BC87</accession>
<keyword evidence="5" id="KW-1185">Reference proteome</keyword>
<dbReference type="Pfam" id="PF00975">
    <property type="entry name" value="Thioesterase"/>
    <property type="match status" value="1"/>
</dbReference>
<dbReference type="GO" id="GO:0043041">
    <property type="term" value="P:amino acid activation for nonribosomal peptide biosynthetic process"/>
    <property type="evidence" value="ECO:0007669"/>
    <property type="project" value="TreeGrafter"/>
</dbReference>
<dbReference type="GO" id="GO:0005737">
    <property type="term" value="C:cytoplasm"/>
    <property type="evidence" value="ECO:0007669"/>
    <property type="project" value="TreeGrafter"/>
</dbReference>
<dbReference type="SUPFAM" id="SSF56801">
    <property type="entry name" value="Acetyl-CoA synthetase-like"/>
    <property type="match status" value="1"/>
</dbReference>
<dbReference type="PANTHER" id="PTHR45527">
    <property type="entry name" value="NONRIBOSOMAL PEPTIDE SYNTHETASE"/>
    <property type="match status" value="1"/>
</dbReference>
<dbReference type="SUPFAM" id="SSF47336">
    <property type="entry name" value="ACP-like"/>
    <property type="match status" value="1"/>
</dbReference>
<feature type="domain" description="Thioesterase" evidence="3">
    <location>
        <begin position="606"/>
        <end position="705"/>
    </location>
</feature>
<dbReference type="InterPro" id="IPR029058">
    <property type="entry name" value="AB_hydrolase_fold"/>
</dbReference>
<reference evidence="4 5" key="1">
    <citation type="submission" date="2019-04" db="EMBL/GenBank/DDBJ databases">
        <title>Phreatobacter aquaticus sp. nov.</title>
        <authorList>
            <person name="Choi A."/>
        </authorList>
    </citation>
    <scope>NUCLEOTIDE SEQUENCE [LARGE SCALE GENOMIC DNA]</scope>
    <source>
        <strain evidence="4 5">KCTC 52518</strain>
    </source>
</reference>
<dbReference type="InterPro" id="IPR020845">
    <property type="entry name" value="AMP-binding_CS"/>
</dbReference>
<dbReference type="OrthoDB" id="9770470at2"/>
<dbReference type="InterPro" id="IPR045851">
    <property type="entry name" value="AMP-bd_C_sf"/>
</dbReference>
<evidence type="ECO:0000259" key="2">
    <source>
        <dbReference type="Pfam" id="PF00550"/>
    </source>
</evidence>
<evidence type="ECO:0000259" key="3">
    <source>
        <dbReference type="Pfam" id="PF00975"/>
    </source>
</evidence>
<dbReference type="SUPFAM" id="SSF53474">
    <property type="entry name" value="alpha/beta-Hydrolases"/>
    <property type="match status" value="1"/>
</dbReference>
<dbReference type="AlphaFoldDB" id="A0A4D7BC87"/>
<dbReference type="InterPro" id="IPR036736">
    <property type="entry name" value="ACP-like_sf"/>
</dbReference>
<feature type="domain" description="AMP-dependent synthetase/ligase" evidence="1">
    <location>
        <begin position="17"/>
        <end position="364"/>
    </location>
</feature>
<dbReference type="Pfam" id="PF00550">
    <property type="entry name" value="PP-binding"/>
    <property type="match status" value="1"/>
</dbReference>
<dbReference type="EMBL" id="CP039690">
    <property type="protein sequence ID" value="QCI68410.1"/>
    <property type="molecule type" value="Genomic_DNA"/>
</dbReference>
<dbReference type="Pfam" id="PF00501">
    <property type="entry name" value="AMP-binding"/>
    <property type="match status" value="1"/>
</dbReference>
<dbReference type="PANTHER" id="PTHR45527:SF1">
    <property type="entry name" value="FATTY ACID SYNTHASE"/>
    <property type="match status" value="1"/>
</dbReference>
<dbReference type="Gene3D" id="3.30.300.30">
    <property type="match status" value="1"/>
</dbReference>
<gene>
    <name evidence="4" type="ORF">E8M01_31790</name>
</gene>
<dbReference type="PROSITE" id="PS00455">
    <property type="entry name" value="AMP_BINDING"/>
    <property type="match status" value="1"/>
</dbReference>
<name>A0A4D7BC87_9HYPH</name>
<dbReference type="Proteomes" id="UP000298781">
    <property type="component" value="Chromosome"/>
</dbReference>
<evidence type="ECO:0000313" key="4">
    <source>
        <dbReference type="EMBL" id="QCI68410.1"/>
    </source>
</evidence>
<dbReference type="GO" id="GO:0031177">
    <property type="term" value="F:phosphopantetheine binding"/>
    <property type="evidence" value="ECO:0007669"/>
    <property type="project" value="TreeGrafter"/>
</dbReference>
<organism evidence="4 5">
    <name type="scientific">Phreatobacter stygius</name>
    <dbReference type="NCBI Taxonomy" id="1940610"/>
    <lineage>
        <taxon>Bacteria</taxon>
        <taxon>Pseudomonadati</taxon>
        <taxon>Pseudomonadota</taxon>
        <taxon>Alphaproteobacteria</taxon>
        <taxon>Hyphomicrobiales</taxon>
        <taxon>Phreatobacteraceae</taxon>
        <taxon>Phreatobacter</taxon>
    </lineage>
</organism>
<dbReference type="InterPro" id="IPR009081">
    <property type="entry name" value="PP-bd_ACP"/>
</dbReference>
<evidence type="ECO:0000313" key="5">
    <source>
        <dbReference type="Proteomes" id="UP000298781"/>
    </source>
</evidence>
<dbReference type="Gene3D" id="3.40.50.1820">
    <property type="entry name" value="alpha/beta hydrolase"/>
    <property type="match status" value="1"/>
</dbReference>
<dbReference type="Gene3D" id="3.40.50.12780">
    <property type="entry name" value="N-terminal domain of ligase-like"/>
    <property type="match status" value="1"/>
</dbReference>
<dbReference type="KEGG" id="pstg:E8M01_31790"/>
<dbReference type="InterPro" id="IPR001031">
    <property type="entry name" value="Thioesterase"/>
</dbReference>
<proteinExistence type="predicted"/>
<protein>
    <submittedName>
        <fullName evidence="4">AMP-dependent synthetase</fullName>
    </submittedName>
</protein>